<organism evidence="4 5">
    <name type="scientific">Rotaria socialis</name>
    <dbReference type="NCBI Taxonomy" id="392032"/>
    <lineage>
        <taxon>Eukaryota</taxon>
        <taxon>Metazoa</taxon>
        <taxon>Spiralia</taxon>
        <taxon>Gnathifera</taxon>
        <taxon>Rotifera</taxon>
        <taxon>Eurotatoria</taxon>
        <taxon>Bdelloidea</taxon>
        <taxon>Philodinida</taxon>
        <taxon>Philodinidae</taxon>
        <taxon>Rotaria</taxon>
    </lineage>
</organism>
<accession>A0A821IJ51</accession>
<evidence type="ECO:0000259" key="2">
    <source>
        <dbReference type="PROSITE" id="PS50103"/>
    </source>
</evidence>
<name>A0A821IJ51_9BILA</name>
<dbReference type="InterPro" id="IPR000571">
    <property type="entry name" value="Znf_CCCH"/>
</dbReference>
<dbReference type="AlphaFoldDB" id="A0A821IJ51"/>
<reference evidence="4" key="1">
    <citation type="submission" date="2021-02" db="EMBL/GenBank/DDBJ databases">
        <authorList>
            <person name="Nowell W R."/>
        </authorList>
    </citation>
    <scope>NUCLEOTIDE SEQUENCE</scope>
</reference>
<keyword evidence="1" id="KW-0863">Zinc-finger</keyword>
<evidence type="ECO:0000313" key="4">
    <source>
        <dbReference type="EMBL" id="CAF4705508.1"/>
    </source>
</evidence>
<proteinExistence type="predicted"/>
<evidence type="ECO:0000256" key="1">
    <source>
        <dbReference type="PROSITE-ProRule" id="PRU00723"/>
    </source>
</evidence>
<protein>
    <recommendedName>
        <fullName evidence="2">C3H1-type domain-containing protein</fullName>
    </recommendedName>
</protein>
<evidence type="ECO:0000313" key="3">
    <source>
        <dbReference type="EMBL" id="CAF3407106.1"/>
    </source>
</evidence>
<feature type="zinc finger region" description="C3H1-type" evidence="1">
    <location>
        <begin position="20"/>
        <end position="48"/>
    </location>
</feature>
<feature type="domain" description="C3H1-type" evidence="2">
    <location>
        <begin position="20"/>
        <end position="48"/>
    </location>
</feature>
<comment type="caution">
    <text evidence="4">The sequence shown here is derived from an EMBL/GenBank/DDBJ whole genome shotgun (WGS) entry which is preliminary data.</text>
</comment>
<sequence>MPWIDIQASNLGRKDHQTSYRQTNLCPKWYINSRCTFGEKCEDSHRLEGVPNENRYICTETDAHVFKLLRFIRDFAVYYIESANHNRQELFKDVLVVMVHLVDALSRKSPGSIEHLHLFLEERAMHQMITKENFLSELDKPFSVPQVFFDLHLNYNTAWYRPTGNKRDVNFNALSPKFVAYFNRIFVEYYQGRLKSRGAKPAWF</sequence>
<dbReference type="EMBL" id="CAJOBQ010010497">
    <property type="protein sequence ID" value="CAF4705508.1"/>
    <property type="molecule type" value="Genomic_DNA"/>
</dbReference>
<evidence type="ECO:0000313" key="5">
    <source>
        <dbReference type="Proteomes" id="UP000663862"/>
    </source>
</evidence>
<dbReference type="Proteomes" id="UP000663869">
    <property type="component" value="Unassembled WGS sequence"/>
</dbReference>
<keyword evidence="1" id="KW-0862">Zinc</keyword>
<dbReference type="GO" id="GO:0008270">
    <property type="term" value="F:zinc ion binding"/>
    <property type="evidence" value="ECO:0007669"/>
    <property type="project" value="UniProtKB-KW"/>
</dbReference>
<dbReference type="PROSITE" id="PS50103">
    <property type="entry name" value="ZF_C3H1"/>
    <property type="match status" value="1"/>
</dbReference>
<dbReference type="Proteomes" id="UP000663862">
    <property type="component" value="Unassembled WGS sequence"/>
</dbReference>
<dbReference type="EMBL" id="CAJNYU010001043">
    <property type="protein sequence ID" value="CAF3407106.1"/>
    <property type="molecule type" value="Genomic_DNA"/>
</dbReference>
<keyword evidence="1" id="KW-0479">Metal-binding</keyword>
<gene>
    <name evidence="3" type="ORF">FME351_LOCUS9623</name>
    <name evidence="4" type="ORF">TSG867_LOCUS33516</name>
</gene>